<reference evidence="2" key="1">
    <citation type="journal article" date="2020" name="mSystems">
        <title>Genome- and Community-Level Interaction Insights into Carbon Utilization and Element Cycling Functions of Hydrothermarchaeota in Hydrothermal Sediment.</title>
        <authorList>
            <person name="Zhou Z."/>
            <person name="Liu Y."/>
            <person name="Xu W."/>
            <person name="Pan J."/>
            <person name="Luo Z.H."/>
            <person name="Li M."/>
        </authorList>
    </citation>
    <scope>NUCLEOTIDE SEQUENCE [LARGE SCALE GENOMIC DNA]</scope>
    <source>
        <strain evidence="2">HyVt-505</strain>
    </source>
</reference>
<dbReference type="AlphaFoldDB" id="A0A832J5C6"/>
<feature type="signal peptide" evidence="1">
    <location>
        <begin position="1"/>
        <end position="18"/>
    </location>
</feature>
<evidence type="ECO:0000313" key="2">
    <source>
        <dbReference type="EMBL" id="HHJ81354.1"/>
    </source>
</evidence>
<accession>A0A832J5C6</accession>
<keyword evidence="1" id="KW-0732">Signal</keyword>
<comment type="caution">
    <text evidence="2">The sequence shown here is derived from an EMBL/GenBank/DDBJ whole genome shotgun (WGS) entry which is preliminary data.</text>
</comment>
<evidence type="ECO:0000256" key="1">
    <source>
        <dbReference type="SAM" id="SignalP"/>
    </source>
</evidence>
<protein>
    <submittedName>
        <fullName evidence="2">Uncharacterized protein</fullName>
    </submittedName>
</protein>
<name>A0A832J5C6_9GAMM</name>
<organism evidence="2">
    <name type="scientific">Candidatus Tenderia electrophaga</name>
    <dbReference type="NCBI Taxonomy" id="1748243"/>
    <lineage>
        <taxon>Bacteria</taxon>
        <taxon>Pseudomonadati</taxon>
        <taxon>Pseudomonadota</taxon>
        <taxon>Gammaproteobacteria</taxon>
        <taxon>Candidatus Tenderiales</taxon>
        <taxon>Candidatus Tenderiaceae</taxon>
        <taxon>Candidatus Tenderia</taxon>
    </lineage>
</organism>
<gene>
    <name evidence="2" type="ORF">ENJ65_06940</name>
</gene>
<proteinExistence type="predicted"/>
<sequence>MMKRFLFLLICLMPIGHAAEESVAVLDAEFWFMPRHGSVVAEHDGVRVAVNKLIANPDAYLALRYPDNETGELWGQELQAWLVSLGLVSDRIELQPGYEQVEGVALVVIAPDDASEPLMMIDAVVDEEAAAIVDETLPVVELATDVLPESEPVEQEDVVLEEQLELKQE</sequence>
<feature type="chain" id="PRO_5032326323" evidence="1">
    <location>
        <begin position="19"/>
        <end position="169"/>
    </location>
</feature>
<dbReference type="Proteomes" id="UP000885832">
    <property type="component" value="Unassembled WGS sequence"/>
</dbReference>
<dbReference type="EMBL" id="DRNF01000438">
    <property type="protein sequence ID" value="HHJ81354.1"/>
    <property type="molecule type" value="Genomic_DNA"/>
</dbReference>